<sequence>MSFPNKEERKRCWDARDQFWKCLDENEDKSKQNTEVPACKAFRKIYESSCTAQWVMHFDRKRSYLQFKERMEKEGYEPLPQK</sequence>
<keyword evidence="3" id="KW-1015">Disulfide bond</keyword>
<reference evidence="4" key="1">
    <citation type="submission" date="2020-03" db="EMBL/GenBank/DDBJ databases">
        <title>Transcriptomic Profiling of the Digestive Tract of the Rat Flea, Xenopsylla cheopis, Following Blood Feeding and Infection with Yersinia pestis.</title>
        <authorList>
            <person name="Bland D.M."/>
            <person name="Martens C.A."/>
            <person name="Virtaneva K."/>
            <person name="Kanakabandi K."/>
            <person name="Long D."/>
            <person name="Rosenke R."/>
            <person name="Saturday G.A."/>
            <person name="Hoyt F.H."/>
            <person name="Bruno D.P."/>
            <person name="Ribeiro J.M.C."/>
            <person name="Hinnebusch J."/>
        </authorList>
    </citation>
    <scope>NUCLEOTIDE SEQUENCE</scope>
</reference>
<evidence type="ECO:0000313" key="4">
    <source>
        <dbReference type="EMBL" id="NOV47263.1"/>
    </source>
</evidence>
<evidence type="ECO:0000256" key="3">
    <source>
        <dbReference type="ARBA" id="ARBA00023157"/>
    </source>
</evidence>
<accession>A0A6M2DLS4</accession>
<dbReference type="GO" id="GO:0008535">
    <property type="term" value="P:respiratory chain complex IV assembly"/>
    <property type="evidence" value="ECO:0007669"/>
    <property type="project" value="InterPro"/>
</dbReference>
<dbReference type="EMBL" id="GIIL01003537">
    <property type="protein sequence ID" value="NOV47263.1"/>
    <property type="molecule type" value="Transcribed_RNA"/>
</dbReference>
<dbReference type="InterPro" id="IPR042289">
    <property type="entry name" value="COA6"/>
</dbReference>
<dbReference type="GO" id="GO:0042775">
    <property type="term" value="P:mitochondrial ATP synthesis coupled electron transport"/>
    <property type="evidence" value="ECO:0007669"/>
    <property type="project" value="TreeGrafter"/>
</dbReference>
<dbReference type="SUPFAM" id="SSF47694">
    <property type="entry name" value="Cytochrome c oxidase subunit h"/>
    <property type="match status" value="1"/>
</dbReference>
<dbReference type="InterPro" id="IPR048280">
    <property type="entry name" value="COX6B-like"/>
</dbReference>
<dbReference type="PANTHER" id="PTHR46690">
    <property type="entry name" value="CYTOCHROME C OXIDASE ASSEMBLY FACTOR 6 HOMOLOG"/>
    <property type="match status" value="1"/>
</dbReference>
<keyword evidence="2" id="KW-0496">Mitochondrion</keyword>
<evidence type="ECO:0000256" key="2">
    <source>
        <dbReference type="ARBA" id="ARBA00023128"/>
    </source>
</evidence>
<dbReference type="GO" id="GO:0005739">
    <property type="term" value="C:mitochondrion"/>
    <property type="evidence" value="ECO:0007669"/>
    <property type="project" value="UniProtKB-SubCell"/>
</dbReference>
<evidence type="ECO:0000256" key="1">
    <source>
        <dbReference type="ARBA" id="ARBA00004173"/>
    </source>
</evidence>
<proteinExistence type="predicted"/>
<organism evidence="4">
    <name type="scientific">Xenopsylla cheopis</name>
    <name type="common">Oriental rat flea</name>
    <name type="synonym">Pulex cheopis</name>
    <dbReference type="NCBI Taxonomy" id="163159"/>
    <lineage>
        <taxon>Eukaryota</taxon>
        <taxon>Metazoa</taxon>
        <taxon>Ecdysozoa</taxon>
        <taxon>Arthropoda</taxon>
        <taxon>Hexapoda</taxon>
        <taxon>Insecta</taxon>
        <taxon>Pterygota</taxon>
        <taxon>Neoptera</taxon>
        <taxon>Endopterygota</taxon>
        <taxon>Siphonaptera</taxon>
        <taxon>Pulicidae</taxon>
        <taxon>Xenopsyllinae</taxon>
        <taxon>Xenopsylla</taxon>
    </lineage>
</organism>
<comment type="subcellular location">
    <subcellularLocation>
        <location evidence="1">Mitochondrion</location>
    </subcellularLocation>
</comment>
<dbReference type="InterPro" id="IPR036549">
    <property type="entry name" value="CX6/COA6-like_sf"/>
</dbReference>
<name>A0A6M2DLS4_XENCH</name>
<dbReference type="PANTHER" id="PTHR46690:SF1">
    <property type="entry name" value="CYTOCHROME C OXIDASE ASSEMBLY FACTOR 6 HOMOLOG"/>
    <property type="match status" value="1"/>
</dbReference>
<dbReference type="Pfam" id="PF02297">
    <property type="entry name" value="COX6B"/>
    <property type="match status" value="1"/>
</dbReference>
<protein>
    <submittedName>
        <fullName evidence="4">Putative cytochrome c oxidase assembly factor 6 protein</fullName>
    </submittedName>
</protein>
<dbReference type="AlphaFoldDB" id="A0A6M2DLS4"/>
<dbReference type="Gene3D" id="1.10.10.140">
    <property type="entry name" value="Cytochrome c oxidase, subunit VIb"/>
    <property type="match status" value="1"/>
</dbReference>
<dbReference type="PROSITE" id="PS51808">
    <property type="entry name" value="CHCH"/>
    <property type="match status" value="1"/>
</dbReference>